<evidence type="ECO:0000313" key="1">
    <source>
        <dbReference type="EMBL" id="CAI9950176.1"/>
    </source>
</evidence>
<proteinExistence type="predicted"/>
<dbReference type="Proteomes" id="UP001642409">
    <property type="component" value="Unassembled WGS sequence"/>
</dbReference>
<accession>A0AA86Q1L6</accession>
<reference evidence="1" key="1">
    <citation type="submission" date="2023-06" db="EMBL/GenBank/DDBJ databases">
        <authorList>
            <person name="Kurt Z."/>
        </authorList>
    </citation>
    <scope>NUCLEOTIDE SEQUENCE</scope>
</reference>
<keyword evidence="3" id="KW-1185">Reference proteome</keyword>
<reference evidence="2 3" key="2">
    <citation type="submission" date="2024-07" db="EMBL/GenBank/DDBJ databases">
        <authorList>
            <person name="Akdeniz Z."/>
        </authorList>
    </citation>
    <scope>NUCLEOTIDE SEQUENCE [LARGE SCALE GENOMIC DNA]</scope>
</reference>
<dbReference type="EMBL" id="CAXDID020000160">
    <property type="protein sequence ID" value="CAL6044375.1"/>
    <property type="molecule type" value="Genomic_DNA"/>
</dbReference>
<organism evidence="1">
    <name type="scientific">Hexamita inflata</name>
    <dbReference type="NCBI Taxonomy" id="28002"/>
    <lineage>
        <taxon>Eukaryota</taxon>
        <taxon>Metamonada</taxon>
        <taxon>Diplomonadida</taxon>
        <taxon>Hexamitidae</taxon>
        <taxon>Hexamitinae</taxon>
        <taxon>Hexamita</taxon>
    </lineage>
</organism>
<gene>
    <name evidence="1" type="ORF">HINF_LOCUS37821</name>
    <name evidence="2" type="ORF">HINF_LOCUS40527</name>
</gene>
<dbReference type="EMBL" id="CATOUU010000807">
    <property type="protein sequence ID" value="CAI9950176.1"/>
    <property type="molecule type" value="Genomic_DNA"/>
</dbReference>
<evidence type="ECO:0000313" key="3">
    <source>
        <dbReference type="Proteomes" id="UP001642409"/>
    </source>
</evidence>
<evidence type="ECO:0000313" key="2">
    <source>
        <dbReference type="EMBL" id="CAL6044375.1"/>
    </source>
</evidence>
<comment type="caution">
    <text evidence="1">The sequence shown here is derived from an EMBL/GenBank/DDBJ whole genome shotgun (WGS) entry which is preliminary data.</text>
</comment>
<protein>
    <submittedName>
        <fullName evidence="2">Hypothetical_protein</fullName>
    </submittedName>
</protein>
<name>A0AA86Q1L6_9EUKA</name>
<sequence length="298" mass="34653">MIKQLNFVQIQNCFRISSAFDMFCVVYSGKLFIFDINRVVIAEYSDKQFHQAFLFNSSLYLLADSSIFTFSNTFTRIIQNDLIDAKSKLFSVNNSLYLHAQNSIYIITSALTKIQDFHGFIFNFNSFVNVNERLFKLFQEGNKLILGPEITKLNAISYQMNNFIVSHDLNCQNATVFDMQTGALYLTQNALFDKYHIIDNCELSFQLQPKIQLLNSIKFKGRENYEIKIDTVTNELILKYHGTQFEFKIKQTKQRLEKIKAQIKPQIQHVAGIMHKEITVSDKISALYQNLFKCDVSQ</sequence>
<dbReference type="AlphaFoldDB" id="A0AA86Q1L6"/>